<keyword evidence="2" id="KW-0378">Hydrolase</keyword>
<accession>A0ABU0ISA0</accession>
<dbReference type="InterPro" id="IPR029052">
    <property type="entry name" value="Metallo-depent_PP-like"/>
</dbReference>
<reference evidence="6 7" key="1">
    <citation type="submission" date="2023-07" db="EMBL/GenBank/DDBJ databases">
        <title>Genomic Encyclopedia of Type Strains, Phase IV (KMG-IV): sequencing the most valuable type-strain genomes for metagenomic binning, comparative biology and taxonomic classification.</title>
        <authorList>
            <person name="Goeker M."/>
        </authorList>
    </citation>
    <scope>NUCLEOTIDE SEQUENCE [LARGE SCALE GENOMIC DNA]</scope>
    <source>
        <strain evidence="6 7">DSM 18695</strain>
    </source>
</reference>
<name>A0ABU0ISA0_9CAUL</name>
<dbReference type="PANTHER" id="PTHR42988:SF2">
    <property type="entry name" value="CYCLIC NUCLEOTIDE PHOSPHODIESTERASE CBUA0032-RELATED"/>
    <property type="match status" value="1"/>
</dbReference>
<sequence length="267" mass="29116">MTQVLAHLSDIHFGGENTAAVAGAREWIADCKPDLVVITGDITRQGDESEFAAARAWVDSLHRPVLVMPGNHDTPYFDPVKRFFAPWARYRRHFGRGLPGGLLVQPGLAVRTLNSARGFQPRLNWSKGQVSREQTRSSLAALAKAPAGAARILACHHPLVEMLGGPMTGRVWGGARTARALSEAGVDLVLTGHIHAPFALAYPYGDGKTYAVGASTLSMRERKVPAGFNRIEIDEDGFTIKGLAWTGSHYEAWRTWHLTRRGATPHP</sequence>
<dbReference type="Proteomes" id="UP001228905">
    <property type="component" value="Unassembled WGS sequence"/>
</dbReference>
<dbReference type="RefSeq" id="WP_307349879.1">
    <property type="nucleotide sequence ID" value="NZ_JAUSVS010000005.1"/>
</dbReference>
<gene>
    <name evidence="6" type="ORF">QO010_002673</name>
</gene>
<organism evidence="6 7">
    <name type="scientific">Caulobacter ginsengisoli</name>
    <dbReference type="NCBI Taxonomy" id="400775"/>
    <lineage>
        <taxon>Bacteria</taxon>
        <taxon>Pseudomonadati</taxon>
        <taxon>Pseudomonadota</taxon>
        <taxon>Alphaproteobacteria</taxon>
        <taxon>Caulobacterales</taxon>
        <taxon>Caulobacteraceae</taxon>
        <taxon>Caulobacter</taxon>
    </lineage>
</organism>
<comment type="similarity">
    <text evidence="4">Belongs to the cyclic nucleotide phosphodiesterase class-III family.</text>
</comment>
<evidence type="ECO:0000256" key="1">
    <source>
        <dbReference type="ARBA" id="ARBA00022723"/>
    </source>
</evidence>
<dbReference type="PANTHER" id="PTHR42988">
    <property type="entry name" value="PHOSPHOHYDROLASE"/>
    <property type="match status" value="1"/>
</dbReference>
<evidence type="ECO:0000259" key="5">
    <source>
        <dbReference type="Pfam" id="PF00149"/>
    </source>
</evidence>
<protein>
    <submittedName>
        <fullName evidence="6">3',5'-cyclic AMP phosphodiesterase CpdA</fullName>
    </submittedName>
</protein>
<evidence type="ECO:0000313" key="7">
    <source>
        <dbReference type="Proteomes" id="UP001228905"/>
    </source>
</evidence>
<dbReference type="Gene3D" id="3.60.21.10">
    <property type="match status" value="1"/>
</dbReference>
<keyword evidence="3" id="KW-0408">Iron</keyword>
<evidence type="ECO:0000313" key="6">
    <source>
        <dbReference type="EMBL" id="MDQ0464889.1"/>
    </source>
</evidence>
<evidence type="ECO:0000256" key="2">
    <source>
        <dbReference type="ARBA" id="ARBA00022801"/>
    </source>
</evidence>
<comment type="caution">
    <text evidence="6">The sequence shown here is derived from an EMBL/GenBank/DDBJ whole genome shotgun (WGS) entry which is preliminary data.</text>
</comment>
<keyword evidence="7" id="KW-1185">Reference proteome</keyword>
<proteinExistence type="inferred from homology"/>
<evidence type="ECO:0000256" key="4">
    <source>
        <dbReference type="ARBA" id="ARBA00025742"/>
    </source>
</evidence>
<dbReference type="Pfam" id="PF00149">
    <property type="entry name" value="Metallophos"/>
    <property type="match status" value="1"/>
</dbReference>
<keyword evidence="1" id="KW-0479">Metal-binding</keyword>
<feature type="domain" description="Calcineurin-like phosphoesterase" evidence="5">
    <location>
        <begin position="5"/>
        <end position="197"/>
    </location>
</feature>
<dbReference type="InterPro" id="IPR004843">
    <property type="entry name" value="Calcineurin-like_PHP"/>
</dbReference>
<dbReference type="EMBL" id="JAUSVS010000005">
    <property type="protein sequence ID" value="MDQ0464889.1"/>
    <property type="molecule type" value="Genomic_DNA"/>
</dbReference>
<evidence type="ECO:0000256" key="3">
    <source>
        <dbReference type="ARBA" id="ARBA00023004"/>
    </source>
</evidence>
<dbReference type="SUPFAM" id="SSF56300">
    <property type="entry name" value="Metallo-dependent phosphatases"/>
    <property type="match status" value="1"/>
</dbReference>
<dbReference type="InterPro" id="IPR050884">
    <property type="entry name" value="CNP_phosphodiesterase-III"/>
</dbReference>